<feature type="domain" description="ATP-grasp" evidence="4">
    <location>
        <begin position="118"/>
        <end position="327"/>
    </location>
</feature>
<dbReference type="GO" id="GO:0005524">
    <property type="term" value="F:ATP binding"/>
    <property type="evidence" value="ECO:0007669"/>
    <property type="project" value="UniProtKB-UniRule"/>
</dbReference>
<evidence type="ECO:0000256" key="3">
    <source>
        <dbReference type="PROSITE-ProRule" id="PRU00409"/>
    </source>
</evidence>
<dbReference type="PANTHER" id="PTHR23132">
    <property type="entry name" value="D-ALANINE--D-ALANINE LIGASE"/>
    <property type="match status" value="1"/>
</dbReference>
<dbReference type="AlphaFoldDB" id="A0A1Y1RYT6"/>
<gene>
    <name evidence="5" type="ORF">B4O97_08860</name>
</gene>
<dbReference type="InterPro" id="IPR013815">
    <property type="entry name" value="ATP_grasp_subdomain_1"/>
</dbReference>
<sequence length="333" mass="36844">MEKSFCMNSRKISILFCRPAGMAGADDQDTLYQAETVSTALEELGYETRELEADMNLVEFRRTLGTHRGSLIFNLFDPSAGEGRFISLFPHILEQEGIPYTGCSADALYLTSHKIISKRMMLRQGIPTPFWYEAGGLAAGTFFPGRYIVKSVWEHGSAGLTSDSVVEVSREEELDELLAASGRGFFAERFLSGREINIALLSDGKDSWEVLPPSEIIYSGKDEHNPFLDYRAKWDESCESYQNSLRSFDFGSDDDPMLQQLTAIARECAGLFSLNGYARVDFRMDETGQPHVLEVNANPCISPGAGFPEAAAKAGVSYQEMIERIVASSGGTR</sequence>
<dbReference type="Proteomes" id="UP000192343">
    <property type="component" value="Unassembled WGS sequence"/>
</dbReference>
<dbReference type="Gene3D" id="3.30.470.20">
    <property type="entry name" value="ATP-grasp fold, B domain"/>
    <property type="match status" value="1"/>
</dbReference>
<dbReference type="PANTHER" id="PTHR23132:SF23">
    <property type="entry name" value="D-ALANINE--D-ALANINE LIGASE B"/>
    <property type="match status" value="1"/>
</dbReference>
<evidence type="ECO:0000313" key="5">
    <source>
        <dbReference type="EMBL" id="ORC35739.1"/>
    </source>
</evidence>
<keyword evidence="2" id="KW-0436">Ligase</keyword>
<protein>
    <recommendedName>
        <fullName evidence="4">ATP-grasp domain-containing protein</fullName>
    </recommendedName>
</protein>
<comment type="caution">
    <text evidence="5">The sequence shown here is derived from an EMBL/GenBank/DDBJ whole genome shotgun (WGS) entry which is preliminary data.</text>
</comment>
<comment type="similarity">
    <text evidence="1">Belongs to the D-alanine--D-alanine ligase family.</text>
</comment>
<dbReference type="Pfam" id="PF07478">
    <property type="entry name" value="Dala_Dala_lig_C"/>
    <property type="match status" value="1"/>
</dbReference>
<organism evidence="5 6">
    <name type="scientific">Marispirochaeta aestuarii</name>
    <dbReference type="NCBI Taxonomy" id="1963862"/>
    <lineage>
        <taxon>Bacteria</taxon>
        <taxon>Pseudomonadati</taxon>
        <taxon>Spirochaetota</taxon>
        <taxon>Spirochaetia</taxon>
        <taxon>Spirochaetales</taxon>
        <taxon>Spirochaetaceae</taxon>
        <taxon>Marispirochaeta</taxon>
    </lineage>
</organism>
<proteinExistence type="inferred from homology"/>
<dbReference type="InterPro" id="IPR011761">
    <property type="entry name" value="ATP-grasp"/>
</dbReference>
<dbReference type="STRING" id="1963862.B4O97_08860"/>
<dbReference type="InterPro" id="IPR011095">
    <property type="entry name" value="Dala_Dala_lig_C"/>
</dbReference>
<reference evidence="5 6" key="1">
    <citation type="submission" date="2017-03" db="EMBL/GenBank/DDBJ databases">
        <title>Draft Genome sequence of Marispirochaeta sp. strain JC444.</title>
        <authorList>
            <person name="Shivani Y."/>
            <person name="Subhash Y."/>
            <person name="Sasikala C."/>
            <person name="Ramana C."/>
        </authorList>
    </citation>
    <scope>NUCLEOTIDE SEQUENCE [LARGE SCALE GENOMIC DNA]</scope>
    <source>
        <strain evidence="5 6">JC444</strain>
    </source>
</reference>
<keyword evidence="6" id="KW-1185">Reference proteome</keyword>
<accession>A0A1Y1RYT6</accession>
<dbReference type="GO" id="GO:0008716">
    <property type="term" value="F:D-alanine-D-alanine ligase activity"/>
    <property type="evidence" value="ECO:0007669"/>
    <property type="project" value="InterPro"/>
</dbReference>
<evidence type="ECO:0000256" key="2">
    <source>
        <dbReference type="ARBA" id="ARBA00022598"/>
    </source>
</evidence>
<dbReference type="SUPFAM" id="SSF56059">
    <property type="entry name" value="Glutathione synthetase ATP-binding domain-like"/>
    <property type="match status" value="1"/>
</dbReference>
<evidence type="ECO:0000313" key="6">
    <source>
        <dbReference type="Proteomes" id="UP000192343"/>
    </source>
</evidence>
<dbReference type="Gene3D" id="3.30.1490.20">
    <property type="entry name" value="ATP-grasp fold, A domain"/>
    <property type="match status" value="1"/>
</dbReference>
<name>A0A1Y1RYT6_9SPIO</name>
<evidence type="ECO:0000259" key="4">
    <source>
        <dbReference type="PROSITE" id="PS50975"/>
    </source>
</evidence>
<dbReference type="GO" id="GO:0046872">
    <property type="term" value="F:metal ion binding"/>
    <property type="evidence" value="ECO:0007669"/>
    <property type="project" value="InterPro"/>
</dbReference>
<dbReference type="EMBL" id="MWQY01000008">
    <property type="protein sequence ID" value="ORC35739.1"/>
    <property type="molecule type" value="Genomic_DNA"/>
</dbReference>
<keyword evidence="3" id="KW-0547">Nucleotide-binding</keyword>
<dbReference type="PROSITE" id="PS50975">
    <property type="entry name" value="ATP_GRASP"/>
    <property type="match status" value="1"/>
</dbReference>
<keyword evidence="3" id="KW-0067">ATP-binding</keyword>
<evidence type="ECO:0000256" key="1">
    <source>
        <dbReference type="ARBA" id="ARBA00010871"/>
    </source>
</evidence>